<evidence type="ECO:0000313" key="2">
    <source>
        <dbReference type="Proteomes" id="UP000005365"/>
    </source>
</evidence>
<reference evidence="1" key="1">
    <citation type="submission" date="2009-07" db="EMBL/GenBank/DDBJ databases">
        <authorList>
            <person name="Weinstock G."/>
            <person name="Sodergren E."/>
            <person name="Clifton S."/>
            <person name="Fulton L."/>
            <person name="Fulton B."/>
            <person name="Courtney L."/>
            <person name="Fronick C."/>
            <person name="Harrison M."/>
            <person name="Strong C."/>
            <person name="Farmer C."/>
            <person name="Delahaunty K."/>
            <person name="Markovic C."/>
            <person name="Hall O."/>
            <person name="Minx P."/>
            <person name="Tomlinson C."/>
            <person name="Mitreva M."/>
            <person name="Nelson J."/>
            <person name="Hou S."/>
            <person name="Wollam A."/>
            <person name="Pepin K.H."/>
            <person name="Johnson M."/>
            <person name="Bhonagiri V."/>
            <person name="Nash W.E."/>
            <person name="Warren W."/>
            <person name="Chinwalla A."/>
            <person name="Mardis E.R."/>
            <person name="Wilson R.K."/>
        </authorList>
    </citation>
    <scope>NUCLEOTIDE SEQUENCE [LARGE SCALE GENOMIC DNA]</scope>
    <source>
        <strain evidence="1">ATCC 29256</strain>
    </source>
</reference>
<dbReference type="EMBL" id="ACKO02000014">
    <property type="protein sequence ID" value="EET43892.1"/>
    <property type="molecule type" value="Genomic_DNA"/>
</dbReference>
<protein>
    <submittedName>
        <fullName evidence="1">Uncharacterized protein</fullName>
    </submittedName>
</protein>
<comment type="caution">
    <text evidence="1">The sequence shown here is derived from an EMBL/GenBank/DDBJ whole genome shotgun (WGS) entry which is preliminary data.</text>
</comment>
<gene>
    <name evidence="1" type="ORF">NEISICOT_02291</name>
</gene>
<evidence type="ECO:0000313" key="1">
    <source>
        <dbReference type="EMBL" id="EET43892.1"/>
    </source>
</evidence>
<name>C6M6Y7_NEISI</name>
<dbReference type="Proteomes" id="UP000005365">
    <property type="component" value="Unassembled WGS sequence"/>
</dbReference>
<dbReference type="AlphaFoldDB" id="C6M6Y7"/>
<keyword evidence="2" id="KW-1185">Reference proteome</keyword>
<proteinExistence type="predicted"/>
<sequence>MRDTIVKLPTLAKAPNKFIRFIPSKVQTSSERRVLYDRICKSRQISLQTGKCRVDAKTLLHCLILMLPNHPKGRLKTQFRVFRRPFT</sequence>
<accession>C6M6Y7</accession>
<organism evidence="1 2">
    <name type="scientific">Neisseria sicca ATCC 29256</name>
    <dbReference type="NCBI Taxonomy" id="547045"/>
    <lineage>
        <taxon>Bacteria</taxon>
        <taxon>Pseudomonadati</taxon>
        <taxon>Pseudomonadota</taxon>
        <taxon>Betaproteobacteria</taxon>
        <taxon>Neisseriales</taxon>
        <taxon>Neisseriaceae</taxon>
        <taxon>Neisseria</taxon>
    </lineage>
</organism>